<keyword evidence="9" id="KW-0496">Mitochondrion</keyword>
<evidence type="ECO:0000259" key="12">
    <source>
        <dbReference type="Pfam" id="PF07992"/>
    </source>
</evidence>
<keyword evidence="10" id="KW-0576">Peroxisome</keyword>
<evidence type="ECO:0000256" key="9">
    <source>
        <dbReference type="ARBA" id="ARBA00023128"/>
    </source>
</evidence>
<dbReference type="PANTHER" id="PTHR43706:SF3">
    <property type="entry name" value="EXTERNAL ALTERNATIVE NAD(P)H-UBIQUINONE OXIDOREDUCTASE B1, MITOCHONDRIAL"/>
    <property type="match status" value="1"/>
</dbReference>
<organism evidence="13">
    <name type="scientific">Sesamum angustifolium</name>
    <dbReference type="NCBI Taxonomy" id="2727405"/>
    <lineage>
        <taxon>Eukaryota</taxon>
        <taxon>Viridiplantae</taxon>
        <taxon>Streptophyta</taxon>
        <taxon>Embryophyta</taxon>
        <taxon>Tracheophyta</taxon>
        <taxon>Spermatophyta</taxon>
        <taxon>Magnoliopsida</taxon>
        <taxon>eudicotyledons</taxon>
        <taxon>Gunneridae</taxon>
        <taxon>Pentapetalae</taxon>
        <taxon>asterids</taxon>
        <taxon>lamiids</taxon>
        <taxon>Lamiales</taxon>
        <taxon>Pedaliaceae</taxon>
        <taxon>Sesamum</taxon>
    </lineage>
</organism>
<evidence type="ECO:0000256" key="8">
    <source>
        <dbReference type="ARBA" id="ARBA00023027"/>
    </source>
</evidence>
<dbReference type="InterPro" id="IPR023753">
    <property type="entry name" value="FAD/NAD-binding_dom"/>
</dbReference>
<comment type="similarity">
    <text evidence="3">Belongs to the NADH dehydrogenase family.</text>
</comment>
<dbReference type="Pfam" id="PF07992">
    <property type="entry name" value="Pyr_redox_2"/>
    <property type="match status" value="1"/>
</dbReference>
<evidence type="ECO:0000256" key="1">
    <source>
        <dbReference type="ARBA" id="ARBA00004275"/>
    </source>
</evidence>
<comment type="subcellular location">
    <subcellularLocation>
        <location evidence="2">Mitochondrion inner membrane</location>
        <topology evidence="2">Peripheral membrane protein</topology>
    </subcellularLocation>
    <subcellularLocation>
        <location evidence="1">Peroxisome</location>
    </subcellularLocation>
</comment>
<dbReference type="SUPFAM" id="SSF51905">
    <property type="entry name" value="FAD/NAD(P)-binding domain"/>
    <property type="match status" value="1"/>
</dbReference>
<dbReference type="PANTHER" id="PTHR43706">
    <property type="entry name" value="NADH DEHYDROGENASE"/>
    <property type="match status" value="1"/>
</dbReference>
<dbReference type="InterPro" id="IPR045024">
    <property type="entry name" value="NDH-2"/>
</dbReference>
<dbReference type="GO" id="GO:0005777">
    <property type="term" value="C:peroxisome"/>
    <property type="evidence" value="ECO:0007669"/>
    <property type="project" value="UniProtKB-SubCell"/>
</dbReference>
<evidence type="ECO:0000256" key="11">
    <source>
        <dbReference type="ARBA" id="ARBA00049010"/>
    </source>
</evidence>
<feature type="domain" description="FAD/NAD(P)-binding" evidence="12">
    <location>
        <begin position="13"/>
        <end position="185"/>
    </location>
</feature>
<keyword evidence="5" id="KW-0999">Mitochondrion inner membrane</keyword>
<reference evidence="13" key="2">
    <citation type="journal article" date="2024" name="Plant">
        <title>Genomic evolution and insights into agronomic trait innovations of Sesamum species.</title>
        <authorList>
            <person name="Miao H."/>
            <person name="Wang L."/>
            <person name="Qu L."/>
            <person name="Liu H."/>
            <person name="Sun Y."/>
            <person name="Le M."/>
            <person name="Wang Q."/>
            <person name="Wei S."/>
            <person name="Zheng Y."/>
            <person name="Lin W."/>
            <person name="Duan Y."/>
            <person name="Cao H."/>
            <person name="Xiong S."/>
            <person name="Wang X."/>
            <person name="Wei L."/>
            <person name="Li C."/>
            <person name="Ma Q."/>
            <person name="Ju M."/>
            <person name="Zhao R."/>
            <person name="Li G."/>
            <person name="Mu C."/>
            <person name="Tian Q."/>
            <person name="Mei H."/>
            <person name="Zhang T."/>
            <person name="Gao T."/>
            <person name="Zhang H."/>
        </authorList>
    </citation>
    <scope>NUCLEOTIDE SEQUENCE</scope>
    <source>
        <strain evidence="13">G01</strain>
    </source>
</reference>
<comment type="catalytic activity">
    <reaction evidence="11">
        <text>a ubiquinone + NADH + H(+) = a ubiquinol + NAD(+)</text>
        <dbReference type="Rhea" id="RHEA:23152"/>
        <dbReference type="Rhea" id="RHEA-COMP:9565"/>
        <dbReference type="Rhea" id="RHEA-COMP:9566"/>
        <dbReference type="ChEBI" id="CHEBI:15378"/>
        <dbReference type="ChEBI" id="CHEBI:16389"/>
        <dbReference type="ChEBI" id="CHEBI:17976"/>
        <dbReference type="ChEBI" id="CHEBI:57540"/>
        <dbReference type="ChEBI" id="CHEBI:57945"/>
    </reaction>
</comment>
<keyword evidence="7" id="KW-0560">Oxidoreductase</keyword>
<dbReference type="AlphaFoldDB" id="A0AAW2PHW0"/>
<keyword evidence="5" id="KW-0472">Membrane</keyword>
<gene>
    <name evidence="13" type="ORF">Sangu_1001900</name>
</gene>
<accession>A0AAW2PHW0</accession>
<evidence type="ECO:0000256" key="2">
    <source>
        <dbReference type="ARBA" id="ARBA00004637"/>
    </source>
</evidence>
<keyword evidence="6" id="KW-0274">FAD</keyword>
<evidence type="ECO:0000256" key="7">
    <source>
        <dbReference type="ARBA" id="ARBA00023002"/>
    </source>
</evidence>
<evidence type="ECO:0000256" key="6">
    <source>
        <dbReference type="ARBA" id="ARBA00022827"/>
    </source>
</evidence>
<sequence length="185" mass="20846">MDQVSHRFKRKHRGKKVVVLGTGWAGGFTKELLCIHSFVTSVTCGTVDARSIVEPVRNIIKKRNGEIKFWEAECLKIDPANKKVFCRSNIDENLAGSNEFTLEYDHLVIAIGAQVNTFNTPGVMEHCHFLKEVEDAQRIRRTVIDCFEKAVLPELTEEERKINLHFVIVGGGPTGVEFAAELHDL</sequence>
<evidence type="ECO:0000256" key="5">
    <source>
        <dbReference type="ARBA" id="ARBA00022792"/>
    </source>
</evidence>
<reference evidence="13" key="1">
    <citation type="submission" date="2020-06" db="EMBL/GenBank/DDBJ databases">
        <authorList>
            <person name="Li T."/>
            <person name="Hu X."/>
            <person name="Zhang T."/>
            <person name="Song X."/>
            <person name="Zhang H."/>
            <person name="Dai N."/>
            <person name="Sheng W."/>
            <person name="Hou X."/>
            <person name="Wei L."/>
        </authorList>
    </citation>
    <scope>NUCLEOTIDE SEQUENCE</scope>
    <source>
        <strain evidence="13">G01</strain>
        <tissue evidence="13">Leaf</tissue>
    </source>
</reference>
<protein>
    <submittedName>
        <fullName evidence="13">External alternative NAD(P)H-ubiquinone oxidoreductase B1, mitochondrial</fullName>
    </submittedName>
</protein>
<evidence type="ECO:0000256" key="10">
    <source>
        <dbReference type="ARBA" id="ARBA00023140"/>
    </source>
</evidence>
<dbReference type="PRINTS" id="PR00368">
    <property type="entry name" value="FADPNR"/>
</dbReference>
<evidence type="ECO:0000256" key="3">
    <source>
        <dbReference type="ARBA" id="ARBA00005272"/>
    </source>
</evidence>
<dbReference type="EMBL" id="JACGWK010000005">
    <property type="protein sequence ID" value="KAL0354206.1"/>
    <property type="molecule type" value="Genomic_DNA"/>
</dbReference>
<proteinExistence type="inferred from homology"/>
<keyword evidence="8" id="KW-0520">NAD</keyword>
<evidence type="ECO:0000313" key="13">
    <source>
        <dbReference type="EMBL" id="KAL0354206.1"/>
    </source>
</evidence>
<name>A0AAW2PHW0_9LAMI</name>
<dbReference type="Gene3D" id="3.50.50.100">
    <property type="match status" value="1"/>
</dbReference>
<keyword evidence="4" id="KW-0285">Flavoprotein</keyword>
<dbReference type="GO" id="GO:0005743">
    <property type="term" value="C:mitochondrial inner membrane"/>
    <property type="evidence" value="ECO:0007669"/>
    <property type="project" value="UniProtKB-SubCell"/>
</dbReference>
<comment type="caution">
    <text evidence="13">The sequence shown here is derived from an EMBL/GenBank/DDBJ whole genome shotgun (WGS) entry which is preliminary data.</text>
</comment>
<dbReference type="InterPro" id="IPR036188">
    <property type="entry name" value="FAD/NAD-bd_sf"/>
</dbReference>
<dbReference type="GO" id="GO:0003954">
    <property type="term" value="F:NADH dehydrogenase activity"/>
    <property type="evidence" value="ECO:0007669"/>
    <property type="project" value="InterPro"/>
</dbReference>
<evidence type="ECO:0000256" key="4">
    <source>
        <dbReference type="ARBA" id="ARBA00022630"/>
    </source>
</evidence>